<evidence type="ECO:0000256" key="1">
    <source>
        <dbReference type="SAM" id="MobiDB-lite"/>
    </source>
</evidence>
<feature type="region of interest" description="Disordered" evidence="1">
    <location>
        <begin position="6"/>
        <end position="33"/>
    </location>
</feature>
<evidence type="ECO:0000313" key="2">
    <source>
        <dbReference type="EMBL" id="KAJ3663122.1"/>
    </source>
</evidence>
<proteinExistence type="predicted"/>
<name>A0AA38ITN3_9CUCU</name>
<accession>A0AA38ITN3</accession>
<evidence type="ECO:0000313" key="3">
    <source>
        <dbReference type="Proteomes" id="UP001168821"/>
    </source>
</evidence>
<dbReference type="EMBL" id="JALNTZ010000002">
    <property type="protein sequence ID" value="KAJ3663122.1"/>
    <property type="molecule type" value="Genomic_DNA"/>
</dbReference>
<reference evidence="2" key="1">
    <citation type="journal article" date="2023" name="G3 (Bethesda)">
        <title>Whole genome assemblies of Zophobas morio and Tenebrio molitor.</title>
        <authorList>
            <person name="Kaur S."/>
            <person name="Stinson S.A."/>
            <person name="diCenzo G.C."/>
        </authorList>
    </citation>
    <scope>NUCLEOTIDE SEQUENCE</scope>
    <source>
        <strain evidence="2">QUZm001</strain>
    </source>
</reference>
<keyword evidence="3" id="KW-1185">Reference proteome</keyword>
<dbReference type="Proteomes" id="UP001168821">
    <property type="component" value="Unassembled WGS sequence"/>
</dbReference>
<organism evidence="2 3">
    <name type="scientific">Zophobas morio</name>
    <dbReference type="NCBI Taxonomy" id="2755281"/>
    <lineage>
        <taxon>Eukaryota</taxon>
        <taxon>Metazoa</taxon>
        <taxon>Ecdysozoa</taxon>
        <taxon>Arthropoda</taxon>
        <taxon>Hexapoda</taxon>
        <taxon>Insecta</taxon>
        <taxon>Pterygota</taxon>
        <taxon>Neoptera</taxon>
        <taxon>Endopterygota</taxon>
        <taxon>Coleoptera</taxon>
        <taxon>Polyphaga</taxon>
        <taxon>Cucujiformia</taxon>
        <taxon>Tenebrionidae</taxon>
        <taxon>Zophobas</taxon>
    </lineage>
</organism>
<gene>
    <name evidence="2" type="ORF">Zmor_007431</name>
</gene>
<feature type="compositionally biased region" description="Polar residues" evidence="1">
    <location>
        <begin position="8"/>
        <end position="33"/>
    </location>
</feature>
<dbReference type="AlphaFoldDB" id="A0AA38ITN3"/>
<protein>
    <submittedName>
        <fullName evidence="2">Uncharacterized protein</fullName>
    </submittedName>
</protein>
<sequence length="105" mass="11599">MCKHCVSRANTSTKQIESQVSANHPLTPRSSNNGLTFKRALDGSQIGPWIVTAHRILSSILSTSAPESCTGAARRKNVQKQKRLNINNEQVLCFLPSNLKSKQRI</sequence>
<comment type="caution">
    <text evidence="2">The sequence shown here is derived from an EMBL/GenBank/DDBJ whole genome shotgun (WGS) entry which is preliminary data.</text>
</comment>